<dbReference type="Pfam" id="PF13569">
    <property type="entry name" value="DUF4132"/>
    <property type="match status" value="1"/>
</dbReference>
<evidence type="ECO:0000259" key="1">
    <source>
        <dbReference type="Pfam" id="PF13569"/>
    </source>
</evidence>
<comment type="caution">
    <text evidence="2">The sequence shown here is derived from an EMBL/GenBank/DDBJ whole genome shotgun (WGS) entry which is preliminary data.</text>
</comment>
<dbReference type="InterPro" id="IPR016024">
    <property type="entry name" value="ARM-type_fold"/>
</dbReference>
<keyword evidence="3" id="KW-1185">Reference proteome</keyword>
<dbReference type="PATRIC" id="fig|1747903.4.peg.3229"/>
<feature type="domain" description="DUF4132" evidence="1">
    <location>
        <begin position="903"/>
        <end position="1052"/>
    </location>
</feature>
<evidence type="ECO:0000313" key="2">
    <source>
        <dbReference type="EMBL" id="OBV39625.1"/>
    </source>
</evidence>
<dbReference type="SMART" id="SM00567">
    <property type="entry name" value="EZ_HEAT"/>
    <property type="match status" value="2"/>
</dbReference>
<sequence length="1182" mass="130199">MNDTSKPAVDGEQVTALELGLKGLILIDKDLWQRSCAFVLQGEHPIVLQELAQAGSRAATLLGHPGRLSHVFFAIGTSDKEAKLARAGLVARAQFYSLLDADTLSPAMLVRLGKVLAAADQGQSFEPTGADVPDWLHYLVNDALFATCSETREDATSSNRRAWNVRLLMRLLAVEDLPEAAALELVFERRHVADYMMERCLQRLLVPNVIDNVMQEQPGDVRALAPRLSAQGKRLLAGRIGGAEELAQTFDDVLVAYAVDSSKTVRAVAAPFVSAIAEERQLELLRHWLVDGKLDERTQAAELLGRTPAPARRVLLEQALANESGKAAKQAIANALSRMGEATTEVLDGAPPPAPEAALTLLDEEAMVILLENHIALLRQCDEDARQEIEENRSRREQYDWEQQRREQQYAIGEAQLRAVIDAFNGEGDEAGRALLKDHAMRQTIEYRDRIFALEGFGLRQLALWYGPIRQRWFSAWNDGPLRDWIEQQDPADIDLRTIDTLLRVAGAMPDLMALDCLQPSWRGSPHDLLPPENIWPLFHEQPALLEQGLGLSVARSDVTLELAWTLKVIELFPQPPVRWRPRLMELALGEGKTYRQGAQDVLRKVPDIGLQVIASLASSKQEVRSVAARWLADLDCRAAVPALYQALDKESRETVSATLMAALETLGEDLAPRLHPDKLLAQARKGLTAKAPAGLAWFPFETLPACAWRDGAPVDPDILRWWVVLACKLKEPGGNGLLTRYLGLLSPASRAALGDQVLRAFIAYDESHGSVIGEKGILALAAQAPGPVAVGLLQAYMRAFHARRAQIEAMLDSLAGGMDPAVIQLLLGVSRRYRTASVQDKARELVEQIAERRGWSEDQLADRTVPTGGLDDDGRLELDHGGRPFVVTLDAALKPVLHNADGKEVKALPEPRQGDDADSVNEARQALAGCKKELKQVVEMQTARLYDAMCTGRSWPLDEWKNYLQGHPIVGRLVQRLLWLAQEAQDGPSTVLRPTEDGSLIDSDDNEVALAPGSVLRLAHASLLEPGQGAAWQRHLKDYKVKPLFEQLQRASPDAALLNDIEIGDRLGWVSDAYTLRGAFGKLGYQRAQAEDGGIFDHYYKEFGGAGMRVVIHFSGNALPEDNLPAALKQLSFERLSGPWKQRAMAPAQVPPVLLAEAYNDYLAVAAHGAFDADWENKMPW</sequence>
<dbReference type="InterPro" id="IPR011989">
    <property type="entry name" value="ARM-like"/>
</dbReference>
<dbReference type="SUPFAM" id="SSF48371">
    <property type="entry name" value="ARM repeat"/>
    <property type="match status" value="1"/>
</dbReference>
<dbReference type="AlphaFoldDB" id="A0A1A7C4F6"/>
<reference evidence="2 3" key="1">
    <citation type="submission" date="2016-04" db="EMBL/GenBank/DDBJ databases">
        <title>Draft genome sequence of Janthinobacterium psychrotolerans sp. nov., isolated from freshwater sediments in Denmark.</title>
        <authorList>
            <person name="Gong X."/>
            <person name="Skrivergaard S."/>
            <person name="Korsgaard B.S."/>
            <person name="Schreiber L."/>
            <person name="Marshall I.P."/>
            <person name="Finster K."/>
            <person name="Schramm A."/>
        </authorList>
    </citation>
    <scope>NUCLEOTIDE SEQUENCE [LARGE SCALE GENOMIC DNA]</scope>
    <source>
        <strain evidence="2 3">S3-2</strain>
    </source>
</reference>
<organism evidence="2 3">
    <name type="scientific">Janthinobacterium psychrotolerans</name>
    <dbReference type="NCBI Taxonomy" id="1747903"/>
    <lineage>
        <taxon>Bacteria</taxon>
        <taxon>Pseudomonadati</taxon>
        <taxon>Pseudomonadota</taxon>
        <taxon>Betaproteobacteria</taxon>
        <taxon>Burkholderiales</taxon>
        <taxon>Oxalobacteraceae</taxon>
        <taxon>Janthinobacterium</taxon>
    </lineage>
</organism>
<dbReference type="RefSeq" id="WP_150127746.1">
    <property type="nucleotide sequence ID" value="NZ_LOCQ01000052.1"/>
</dbReference>
<name>A0A1A7C4F6_9BURK</name>
<dbReference type="STRING" id="1747903.ASR47_101114"/>
<protein>
    <recommendedName>
        <fullName evidence="1">DUF4132 domain-containing protein</fullName>
    </recommendedName>
</protein>
<evidence type="ECO:0000313" key="3">
    <source>
        <dbReference type="Proteomes" id="UP000092713"/>
    </source>
</evidence>
<gene>
    <name evidence="2" type="ORF">ASR47_101114</name>
</gene>
<dbReference type="Proteomes" id="UP000092713">
    <property type="component" value="Unassembled WGS sequence"/>
</dbReference>
<accession>A0A1A7C4F6</accession>
<dbReference type="EMBL" id="LOCQ01000052">
    <property type="protein sequence ID" value="OBV39625.1"/>
    <property type="molecule type" value="Genomic_DNA"/>
</dbReference>
<dbReference type="InterPro" id="IPR025406">
    <property type="entry name" value="DUF4132"/>
</dbReference>
<dbReference type="Gene3D" id="1.25.10.10">
    <property type="entry name" value="Leucine-rich Repeat Variant"/>
    <property type="match status" value="1"/>
</dbReference>
<dbReference type="InterPro" id="IPR004155">
    <property type="entry name" value="PBS_lyase_HEAT"/>
</dbReference>
<dbReference type="OrthoDB" id="8859114at2"/>
<proteinExistence type="predicted"/>